<keyword evidence="10" id="KW-0443">Lipid metabolism</keyword>
<dbReference type="RefSeq" id="WP_107288881.1">
    <property type="nucleotide sequence ID" value="NZ_PYNF01000002.1"/>
</dbReference>
<keyword evidence="8" id="KW-0378">Hydrolase</keyword>
<evidence type="ECO:0000256" key="6">
    <source>
        <dbReference type="ARBA" id="ARBA00022556"/>
    </source>
</evidence>
<keyword evidence="7" id="KW-0479">Metal-binding</keyword>
<sequence>MNKNKTLKSILFIEGAGLHSGNMCQLTIEPMHIQGIFFKNELGVEKVANETLDGSVLGTNFIFKNNGERVLTVEHLLSTLYLKGITSAVISVYGGEVPILDGSGQCFSSEIDKVGITELHGFCDKKLVRCGLDLEVDDKFIKMQPRNDGLVKISLSIDFDNACVSGMPQSINFEFKKDEVKQLITARTFGFKSDIDALLSKGLCLGGSMSNAILFDENRILNPSGLRFENEIVSHKLLDLIGDLSPMFYEYTGFNISCFKPGHKLNNAFLRSFSKTQEAV</sequence>
<name>A0A2T3KN05_9GAMM</name>
<dbReference type="EMBL" id="PYNF01000002">
    <property type="protein sequence ID" value="PSV01154.1"/>
    <property type="molecule type" value="Genomic_DNA"/>
</dbReference>
<dbReference type="EC" id="3.5.1.108" evidence="4 12"/>
<dbReference type="InterPro" id="IPR015870">
    <property type="entry name" value="UDP-acyl_N-AcGlcN_deAcase_N"/>
</dbReference>
<dbReference type="InterPro" id="IPR020568">
    <property type="entry name" value="Ribosomal_Su5_D2-typ_SF"/>
</dbReference>
<evidence type="ECO:0000313" key="13">
    <source>
        <dbReference type="EMBL" id="PSV01154.1"/>
    </source>
</evidence>
<evidence type="ECO:0000256" key="3">
    <source>
        <dbReference type="ARBA" id="ARBA00005002"/>
    </source>
</evidence>
<comment type="function">
    <text evidence="2">Catalyzes the hydrolysis of UDP-3-O-myristoyl-N-acetylglucosamine to form UDP-3-O-myristoylglucosamine and acetate, the committed step in lipid A biosynthesis.</text>
</comment>
<evidence type="ECO:0000256" key="8">
    <source>
        <dbReference type="ARBA" id="ARBA00022801"/>
    </source>
</evidence>
<dbReference type="Gene3D" id="3.30.230.20">
    <property type="entry name" value="lpxc deacetylase, domain 1"/>
    <property type="match status" value="1"/>
</dbReference>
<evidence type="ECO:0000256" key="5">
    <source>
        <dbReference type="ARBA" id="ARBA00022516"/>
    </source>
</evidence>
<evidence type="ECO:0000256" key="12">
    <source>
        <dbReference type="NCBIfam" id="TIGR00325"/>
    </source>
</evidence>
<gene>
    <name evidence="13" type="primary">lpxC</name>
    <name evidence="13" type="ORF">C9J27_03785</name>
</gene>
<dbReference type="InterPro" id="IPR011334">
    <property type="entry name" value="UDP-acyl_GlcNac_deAcase_C"/>
</dbReference>
<evidence type="ECO:0000256" key="11">
    <source>
        <dbReference type="ARBA" id="ARBA00024535"/>
    </source>
</evidence>
<comment type="catalytic activity">
    <reaction evidence="11">
        <text>a UDP-3-O-[(3R)-3-hydroxyacyl]-N-acetyl-alpha-D-glucosamine + H2O = a UDP-3-O-[(3R)-3-hydroxyacyl]-alpha-D-glucosamine + acetate</text>
        <dbReference type="Rhea" id="RHEA:67816"/>
        <dbReference type="ChEBI" id="CHEBI:15377"/>
        <dbReference type="ChEBI" id="CHEBI:30089"/>
        <dbReference type="ChEBI" id="CHEBI:137740"/>
        <dbReference type="ChEBI" id="CHEBI:173225"/>
        <dbReference type="EC" id="3.5.1.108"/>
    </reaction>
</comment>
<dbReference type="UniPathway" id="UPA00359">
    <property type="reaction ID" value="UER00478"/>
</dbReference>
<dbReference type="GO" id="GO:0046872">
    <property type="term" value="F:metal ion binding"/>
    <property type="evidence" value="ECO:0007669"/>
    <property type="project" value="UniProtKB-KW"/>
</dbReference>
<dbReference type="GO" id="GO:0103117">
    <property type="term" value="F:UDP-3-O-acyl-N-acetylglucosamine deacetylase activity"/>
    <property type="evidence" value="ECO:0007669"/>
    <property type="project" value="UniProtKB-UniRule"/>
</dbReference>
<comment type="cofactor">
    <cofactor evidence="1">
        <name>Zn(2+)</name>
        <dbReference type="ChEBI" id="CHEBI:29105"/>
    </cofactor>
</comment>
<evidence type="ECO:0000256" key="7">
    <source>
        <dbReference type="ARBA" id="ARBA00022723"/>
    </source>
</evidence>
<dbReference type="Gene3D" id="3.30.1700.10">
    <property type="entry name" value="lpxc deacetylase, domain 2"/>
    <property type="match status" value="1"/>
</dbReference>
<comment type="caution">
    <text evidence="13">The sequence shown here is derived from an EMBL/GenBank/DDBJ whole genome shotgun (WGS) entry which is preliminary data.</text>
</comment>
<dbReference type="PANTHER" id="PTHR33694">
    <property type="entry name" value="UDP-3-O-ACYL-N-ACETYLGLUCOSAMINE DEACETYLASE 1, MITOCHONDRIAL-RELATED"/>
    <property type="match status" value="1"/>
</dbReference>
<evidence type="ECO:0000256" key="10">
    <source>
        <dbReference type="ARBA" id="ARBA00023098"/>
    </source>
</evidence>
<accession>A0A2T3KN05</accession>
<dbReference type="GO" id="GO:0016020">
    <property type="term" value="C:membrane"/>
    <property type="evidence" value="ECO:0007669"/>
    <property type="project" value="GOC"/>
</dbReference>
<evidence type="ECO:0000313" key="14">
    <source>
        <dbReference type="Proteomes" id="UP000241426"/>
    </source>
</evidence>
<keyword evidence="6" id="KW-0441">Lipid A biosynthesis</keyword>
<evidence type="ECO:0000256" key="4">
    <source>
        <dbReference type="ARBA" id="ARBA00012745"/>
    </source>
</evidence>
<proteinExistence type="predicted"/>
<reference evidence="13 14" key="1">
    <citation type="submission" date="2018-01" db="EMBL/GenBank/DDBJ databases">
        <title>Whole genome sequencing of Histamine producing bacteria.</title>
        <authorList>
            <person name="Butler K."/>
        </authorList>
    </citation>
    <scope>NUCLEOTIDE SEQUENCE [LARGE SCALE GENOMIC DNA]</scope>
    <source>
        <strain evidence="13 14">FS-7.2</strain>
    </source>
</reference>
<organism evidence="13 14">
    <name type="scientific">Photobacterium kishitanii</name>
    <dbReference type="NCBI Taxonomy" id="318456"/>
    <lineage>
        <taxon>Bacteria</taxon>
        <taxon>Pseudomonadati</taxon>
        <taxon>Pseudomonadota</taxon>
        <taxon>Gammaproteobacteria</taxon>
        <taxon>Vibrionales</taxon>
        <taxon>Vibrionaceae</taxon>
        <taxon>Photobacterium</taxon>
    </lineage>
</organism>
<dbReference type="Pfam" id="PF03331">
    <property type="entry name" value="LpxC"/>
    <property type="match status" value="1"/>
</dbReference>
<keyword evidence="5" id="KW-0444">Lipid biosynthesis</keyword>
<dbReference type="Proteomes" id="UP000241426">
    <property type="component" value="Unassembled WGS sequence"/>
</dbReference>
<evidence type="ECO:0000256" key="2">
    <source>
        <dbReference type="ARBA" id="ARBA00002923"/>
    </source>
</evidence>
<dbReference type="PANTHER" id="PTHR33694:SF1">
    <property type="entry name" value="UDP-3-O-ACYL-N-ACETYLGLUCOSAMINE DEACETYLASE 1, MITOCHONDRIAL-RELATED"/>
    <property type="match status" value="1"/>
</dbReference>
<keyword evidence="9" id="KW-0862">Zinc</keyword>
<dbReference type="InterPro" id="IPR004463">
    <property type="entry name" value="UDP-acyl_GlcNac_deAcase"/>
</dbReference>
<protein>
    <recommendedName>
        <fullName evidence="4 12">UDP-3-O-acyl-N-acetylglucosamine deacetylase</fullName>
        <ecNumber evidence="4 12">3.5.1.108</ecNumber>
    </recommendedName>
</protein>
<evidence type="ECO:0000256" key="1">
    <source>
        <dbReference type="ARBA" id="ARBA00001947"/>
    </source>
</evidence>
<comment type="pathway">
    <text evidence="3">Glycolipid biosynthesis; lipid IV(A) biosynthesis; lipid IV(A) from (3R)-3-hydroxytetradecanoyl-[acyl-carrier-protein] and UDP-N-acetyl-alpha-D-glucosamine: step 2/6.</text>
</comment>
<dbReference type="GO" id="GO:0009245">
    <property type="term" value="P:lipid A biosynthetic process"/>
    <property type="evidence" value="ECO:0007669"/>
    <property type="project" value="UniProtKB-UniRule"/>
</dbReference>
<dbReference type="NCBIfam" id="TIGR00325">
    <property type="entry name" value="lpxC"/>
    <property type="match status" value="1"/>
</dbReference>
<evidence type="ECO:0000256" key="9">
    <source>
        <dbReference type="ARBA" id="ARBA00022833"/>
    </source>
</evidence>
<dbReference type="AlphaFoldDB" id="A0A2T3KN05"/>
<dbReference type="SUPFAM" id="SSF54211">
    <property type="entry name" value="Ribosomal protein S5 domain 2-like"/>
    <property type="match status" value="2"/>
</dbReference>